<dbReference type="AlphaFoldDB" id="A0AA37SE75"/>
<evidence type="ECO:0000313" key="1">
    <source>
        <dbReference type="EMBL" id="GLQ83111.1"/>
    </source>
</evidence>
<sequence>MEEQSFVSKLRRKKPYLKLMPRHIQRSHAGKSVIRSRVEHVFIEQKSQIELFVRTVGITRVTMKIGLANIVYSMHRSLFWERISASA</sequence>
<dbReference type="EMBL" id="BSNZ01000002">
    <property type="protein sequence ID" value="GLQ83111.1"/>
    <property type="molecule type" value="Genomic_DNA"/>
</dbReference>
<gene>
    <name evidence="1" type="ORF">GCM10007872_00190</name>
</gene>
<keyword evidence="2" id="KW-1185">Reference proteome</keyword>
<name>A0AA37SE75_9PROT</name>
<organism evidence="1 2">
    <name type="scientific">Gluconobacter sphaericus NBRC 12467</name>
    <dbReference type="NCBI Taxonomy" id="1307951"/>
    <lineage>
        <taxon>Bacteria</taxon>
        <taxon>Pseudomonadati</taxon>
        <taxon>Pseudomonadota</taxon>
        <taxon>Alphaproteobacteria</taxon>
        <taxon>Acetobacterales</taxon>
        <taxon>Acetobacteraceae</taxon>
        <taxon>Gluconobacter</taxon>
    </lineage>
</organism>
<protein>
    <recommendedName>
        <fullName evidence="3">Transposase</fullName>
    </recommendedName>
</protein>
<evidence type="ECO:0008006" key="3">
    <source>
        <dbReference type="Google" id="ProtNLM"/>
    </source>
</evidence>
<dbReference type="Proteomes" id="UP001156708">
    <property type="component" value="Unassembled WGS sequence"/>
</dbReference>
<reference evidence="2" key="1">
    <citation type="journal article" date="2019" name="Int. J. Syst. Evol. Microbiol.">
        <title>The Global Catalogue of Microorganisms (GCM) 10K type strain sequencing project: providing services to taxonomists for standard genome sequencing and annotation.</title>
        <authorList>
            <consortium name="The Broad Institute Genomics Platform"/>
            <consortium name="The Broad Institute Genome Sequencing Center for Infectious Disease"/>
            <person name="Wu L."/>
            <person name="Ma J."/>
        </authorList>
    </citation>
    <scope>NUCLEOTIDE SEQUENCE [LARGE SCALE GENOMIC DNA]</scope>
    <source>
        <strain evidence="2">NBRC 12467</strain>
    </source>
</reference>
<comment type="caution">
    <text evidence="1">The sequence shown here is derived from an EMBL/GenBank/DDBJ whole genome shotgun (WGS) entry which is preliminary data.</text>
</comment>
<proteinExistence type="predicted"/>
<evidence type="ECO:0000313" key="2">
    <source>
        <dbReference type="Proteomes" id="UP001156708"/>
    </source>
</evidence>
<accession>A0AA37SE75</accession>